<dbReference type="Proteomes" id="UP000039865">
    <property type="component" value="Unassembled WGS sequence"/>
</dbReference>
<keyword evidence="1" id="KW-0175">Coiled coil</keyword>
<accession>A0A078ABS6</accession>
<name>A0A078ABS6_STYLE</name>
<gene>
    <name evidence="3" type="primary">Contig17696.g18810</name>
    <name evidence="3" type="ORF">STYLEM_8297</name>
</gene>
<evidence type="ECO:0000259" key="2">
    <source>
        <dbReference type="PROSITE" id="PS51840"/>
    </source>
</evidence>
<dbReference type="PROSITE" id="PS51840">
    <property type="entry name" value="C2_NT"/>
    <property type="match status" value="1"/>
</dbReference>
<protein>
    <recommendedName>
        <fullName evidence="2">C2 NT-type domain-containing protein</fullName>
    </recommendedName>
</protein>
<organism evidence="3 4">
    <name type="scientific">Stylonychia lemnae</name>
    <name type="common">Ciliate</name>
    <dbReference type="NCBI Taxonomy" id="5949"/>
    <lineage>
        <taxon>Eukaryota</taxon>
        <taxon>Sar</taxon>
        <taxon>Alveolata</taxon>
        <taxon>Ciliophora</taxon>
        <taxon>Intramacronucleata</taxon>
        <taxon>Spirotrichea</taxon>
        <taxon>Stichotrichia</taxon>
        <taxon>Sporadotrichida</taxon>
        <taxon>Oxytrichidae</taxon>
        <taxon>Stylonychinae</taxon>
        <taxon>Stylonychia</taxon>
    </lineage>
</organism>
<evidence type="ECO:0000313" key="4">
    <source>
        <dbReference type="Proteomes" id="UP000039865"/>
    </source>
</evidence>
<dbReference type="AlphaFoldDB" id="A0A078ABS6"/>
<sequence length="406" mass="47158">MTKFLKRLGTKKQKYLISMQIVSIEIPADEMIQRMTLEWRRGKKKFETKNYFQISPERQKVEINEIFSKVSMFYLHQKTNKHEKKDCSLKLKGFTASSGFKEKVIGVIKFELSDYVGMIREDKSFDILKCSIPNSTANIKITVSLDYGEELQKLRQLSIKSHVIDGSSSDEEGIFKNKTLGNLESELSMQQAAQDELFTKYQVEGGNENGHFSNKGYETSVLTDSRIKQQKLNKETLRLLEQSNEQLNIQKSSIVNSLTLEEKINFIIQRQIEQDEQNQRILNTLNSNMLILQEQNQKLLKDNDELMKNVSNNQNNIAKHEDIIQEQQQIITDLKKELKEKELINNVQSLDQHVPSNSQLSRGQTLTEQQLVDIQSQFNELKVLIIQNSNRDSISHQTDLYKLDDF</sequence>
<proteinExistence type="predicted"/>
<feature type="coiled-coil region" evidence="1">
    <location>
        <begin position="282"/>
        <end position="344"/>
    </location>
</feature>
<evidence type="ECO:0000313" key="3">
    <source>
        <dbReference type="EMBL" id="CDW79311.1"/>
    </source>
</evidence>
<reference evidence="3 4" key="1">
    <citation type="submission" date="2014-06" db="EMBL/GenBank/DDBJ databases">
        <authorList>
            <person name="Swart Estienne"/>
        </authorList>
    </citation>
    <scope>NUCLEOTIDE SEQUENCE [LARGE SCALE GENOMIC DNA]</scope>
    <source>
        <strain evidence="3 4">130c</strain>
    </source>
</reference>
<dbReference type="InterPro" id="IPR019448">
    <property type="entry name" value="NT-C2"/>
</dbReference>
<dbReference type="EMBL" id="CCKQ01007883">
    <property type="protein sequence ID" value="CDW79311.1"/>
    <property type="molecule type" value="Genomic_DNA"/>
</dbReference>
<keyword evidence="4" id="KW-1185">Reference proteome</keyword>
<feature type="domain" description="C2 NT-type" evidence="2">
    <location>
        <begin position="5"/>
        <end position="145"/>
    </location>
</feature>
<dbReference type="OrthoDB" id="301465at2759"/>
<evidence type="ECO:0000256" key="1">
    <source>
        <dbReference type="SAM" id="Coils"/>
    </source>
</evidence>
<dbReference type="Pfam" id="PF10358">
    <property type="entry name" value="NT-C2"/>
    <property type="match status" value="1"/>
</dbReference>
<dbReference type="InParanoid" id="A0A078ABS6"/>